<sequence length="455" mass="50914">MEPRTTRRNILTAAGGLALLGTVGTRTATAGFAPGFVGTAPMLSDRLHPTMGTSDTNPTLVVYVNFLSEESQYFVQHNLEDIVREYVLTGDLNVELRFLSYQPDSLDSPLVGDDEGEARAARAAYGVWNVEPENFWTFFEFMFWNFTTETYTHDRLESCMDQAGVRNITKIANRAYEGRYNSLVRAATEDAVRYGISDVPRVRLLRDHKHGNYADILGWTQTRLDRVSKGSVEIHPLLPDTKYETPVYVIDSGKPGPTAFVVGGMHGEEPQGYIAAEHMTRFRPTGGKLVVIPYANRPAVDLAARYTEDGDLNRQFPTGSDPTSTLAQAIWDELLEHDPDVVVDLHSSSGIYKHDGKVGQAIFPTRATPQNAVDACDLANNYYIERSVYPSYYDFKRGNTLDGSRPLFIHKVYGDLHLPGYLVETTRKETHIEDAVMWGVALARDLLWRHDVLLG</sequence>
<protein>
    <submittedName>
        <fullName evidence="6">Succinylglutamate desuccinylase/aspartoacylase family protein</fullName>
    </submittedName>
</protein>
<dbReference type="InterPro" id="IPR053138">
    <property type="entry name" value="N-alpha-Ac-DABA_deacetylase"/>
</dbReference>
<evidence type="ECO:0000313" key="6">
    <source>
        <dbReference type="EMBL" id="UVE52111.1"/>
    </source>
</evidence>
<dbReference type="Gene3D" id="3.40.30.10">
    <property type="entry name" value="Glutaredoxin"/>
    <property type="match status" value="1"/>
</dbReference>
<evidence type="ECO:0000259" key="5">
    <source>
        <dbReference type="Pfam" id="PF24827"/>
    </source>
</evidence>
<organism evidence="6 7">
    <name type="scientific">Haloferax larsenii</name>
    <dbReference type="NCBI Taxonomy" id="302484"/>
    <lineage>
        <taxon>Archaea</taxon>
        <taxon>Methanobacteriati</taxon>
        <taxon>Methanobacteriota</taxon>
        <taxon>Stenosarchaea group</taxon>
        <taxon>Halobacteria</taxon>
        <taxon>Halobacteriales</taxon>
        <taxon>Haloferacaceae</taxon>
        <taxon>Haloferax</taxon>
    </lineage>
</organism>
<reference evidence="6" key="1">
    <citation type="submission" date="2021-07" db="EMBL/GenBank/DDBJ databases">
        <title>Studies on halocins as antimicrobial molecules from haloarchaea.</title>
        <authorList>
            <person name="Kumar S."/>
            <person name="Khare S.K."/>
        </authorList>
    </citation>
    <scope>NUCLEOTIDE SEQUENCE</scope>
    <source>
        <strain evidence="6">NCIM 5678</strain>
        <plasmid evidence="6">pHl5678-1</plasmid>
    </source>
</reference>
<evidence type="ECO:0000256" key="2">
    <source>
        <dbReference type="ARBA" id="ARBA00022723"/>
    </source>
</evidence>
<keyword evidence="6" id="KW-0614">Plasmid</keyword>
<evidence type="ECO:0000256" key="4">
    <source>
        <dbReference type="ARBA" id="ARBA00022833"/>
    </source>
</evidence>
<dbReference type="SUPFAM" id="SSF52833">
    <property type="entry name" value="Thioredoxin-like"/>
    <property type="match status" value="1"/>
</dbReference>
<gene>
    <name evidence="6" type="ORF">KU306_15970</name>
</gene>
<dbReference type="InterPro" id="IPR036249">
    <property type="entry name" value="Thioredoxin-like_sf"/>
</dbReference>
<dbReference type="Proteomes" id="UP001058330">
    <property type="component" value="Plasmid pHl5678-1"/>
</dbReference>
<dbReference type="Gene3D" id="3.40.630.10">
    <property type="entry name" value="Zn peptidases"/>
    <property type="match status" value="1"/>
</dbReference>
<dbReference type="SUPFAM" id="SSF53187">
    <property type="entry name" value="Zn-dependent exopeptidases"/>
    <property type="match status" value="1"/>
</dbReference>
<keyword evidence="4" id="KW-0862">Zinc</keyword>
<keyword evidence="3" id="KW-0378">Hydrolase</keyword>
<keyword evidence="2" id="KW-0479">Metal-binding</keyword>
<comment type="cofactor">
    <cofactor evidence="1">
        <name>Zn(2+)</name>
        <dbReference type="ChEBI" id="CHEBI:29105"/>
    </cofactor>
</comment>
<dbReference type="Pfam" id="PF24827">
    <property type="entry name" value="AstE_AspA_cat"/>
    <property type="match status" value="1"/>
</dbReference>
<evidence type="ECO:0000256" key="1">
    <source>
        <dbReference type="ARBA" id="ARBA00001947"/>
    </source>
</evidence>
<proteinExistence type="predicted"/>
<name>A0ABY5RIC1_HALLR</name>
<evidence type="ECO:0000313" key="7">
    <source>
        <dbReference type="Proteomes" id="UP001058330"/>
    </source>
</evidence>
<dbReference type="PANTHER" id="PTHR37326:SF1">
    <property type="entry name" value="BLL3975 PROTEIN"/>
    <property type="match status" value="1"/>
</dbReference>
<dbReference type="InterPro" id="IPR055438">
    <property type="entry name" value="AstE_AspA_cat"/>
</dbReference>
<accession>A0ABY5RIC1</accession>
<geneLocation type="plasmid" evidence="6 7">
    <name>pHl5678-1</name>
</geneLocation>
<dbReference type="InterPro" id="IPR006311">
    <property type="entry name" value="TAT_signal"/>
</dbReference>
<dbReference type="RefSeq" id="WP_258303593.1">
    <property type="nucleotide sequence ID" value="NZ_CP078064.1"/>
</dbReference>
<dbReference type="EMBL" id="CP078064">
    <property type="protein sequence ID" value="UVE52111.1"/>
    <property type="molecule type" value="Genomic_DNA"/>
</dbReference>
<feature type="domain" description="Succinylglutamate desuccinylase/Aspartoacylase catalytic" evidence="5">
    <location>
        <begin position="255"/>
        <end position="354"/>
    </location>
</feature>
<dbReference type="PANTHER" id="PTHR37326">
    <property type="entry name" value="BLL3975 PROTEIN"/>
    <property type="match status" value="1"/>
</dbReference>
<evidence type="ECO:0000256" key="3">
    <source>
        <dbReference type="ARBA" id="ARBA00022801"/>
    </source>
</evidence>
<dbReference type="PROSITE" id="PS51318">
    <property type="entry name" value="TAT"/>
    <property type="match status" value="1"/>
</dbReference>
<dbReference type="GeneID" id="74530438"/>
<keyword evidence="7" id="KW-1185">Reference proteome</keyword>